<dbReference type="EMBL" id="BMXF01000001">
    <property type="protein sequence ID" value="GHB57663.1"/>
    <property type="molecule type" value="Genomic_DNA"/>
</dbReference>
<keyword evidence="6" id="KW-1185">Reference proteome</keyword>
<keyword evidence="2" id="KW-0456">Lyase</keyword>
<sequence length="251" mass="27689">MSKKILIVASNVGLWAEELQAPWDALKKAGHELTLATPKGLTPLPMELSMDKDFVDPMQNYHVNPAEVVDRCNEILDNGEWDNPIKLEDANMDDYDTLVLVGGPGSALDIVGNPFVHRLCEAAYKQGKIMGGLCYAVGAFVWARDEDTLHRSIAYGHKLVAHPREWDFTGNMNYPLVRATEENKGTDIVTQGFAFPLAVIVEDAVGPNGRVYSDPTANREKPQVHYDHPFVTALSVESSIAFGDKLVEVLN</sequence>
<evidence type="ECO:0000313" key="6">
    <source>
        <dbReference type="Proteomes" id="UP000598271"/>
    </source>
</evidence>
<organism evidence="5 6">
    <name type="scientific">Persicitalea jodogahamensis</name>
    <dbReference type="NCBI Taxonomy" id="402147"/>
    <lineage>
        <taxon>Bacteria</taxon>
        <taxon>Pseudomonadati</taxon>
        <taxon>Bacteroidota</taxon>
        <taxon>Cytophagia</taxon>
        <taxon>Cytophagales</taxon>
        <taxon>Spirosomataceae</taxon>
        <taxon>Persicitalea</taxon>
    </lineage>
</organism>
<dbReference type="RefSeq" id="WP_189563124.1">
    <property type="nucleotide sequence ID" value="NZ_BMXF01000001.1"/>
</dbReference>
<dbReference type="PANTHER" id="PTHR48094:SF11">
    <property type="entry name" value="GLUTATHIONE-INDEPENDENT GLYOXALASE HSP31-RELATED"/>
    <property type="match status" value="1"/>
</dbReference>
<evidence type="ECO:0000256" key="2">
    <source>
        <dbReference type="ARBA" id="ARBA00023239"/>
    </source>
</evidence>
<dbReference type="Gene3D" id="3.40.50.880">
    <property type="match status" value="1"/>
</dbReference>
<dbReference type="GO" id="GO:0005737">
    <property type="term" value="C:cytoplasm"/>
    <property type="evidence" value="ECO:0007669"/>
    <property type="project" value="TreeGrafter"/>
</dbReference>
<dbReference type="InterPro" id="IPR002818">
    <property type="entry name" value="DJ-1/PfpI"/>
</dbReference>
<dbReference type="InterPro" id="IPR050325">
    <property type="entry name" value="Prot/Nucl_acid_deglycase"/>
</dbReference>
<evidence type="ECO:0000259" key="4">
    <source>
        <dbReference type="Pfam" id="PF01965"/>
    </source>
</evidence>
<dbReference type="PANTHER" id="PTHR48094">
    <property type="entry name" value="PROTEIN/NUCLEIC ACID DEGLYCASE DJ-1-RELATED"/>
    <property type="match status" value="1"/>
</dbReference>
<name>A0A8J3D5V4_9BACT</name>
<dbReference type="GO" id="GO:0019172">
    <property type="term" value="F:glyoxalase III activity"/>
    <property type="evidence" value="ECO:0007669"/>
    <property type="project" value="TreeGrafter"/>
</dbReference>
<evidence type="ECO:0000256" key="3">
    <source>
        <dbReference type="ARBA" id="ARBA00038493"/>
    </source>
</evidence>
<accession>A0A8J3D5V4</accession>
<reference evidence="5 6" key="1">
    <citation type="journal article" date="2014" name="Int. J. Syst. Evol. Microbiol.">
        <title>Complete genome sequence of Corynebacterium casei LMG S-19264T (=DSM 44701T), isolated from a smear-ripened cheese.</title>
        <authorList>
            <consortium name="US DOE Joint Genome Institute (JGI-PGF)"/>
            <person name="Walter F."/>
            <person name="Albersmeier A."/>
            <person name="Kalinowski J."/>
            <person name="Ruckert C."/>
        </authorList>
    </citation>
    <scope>NUCLEOTIDE SEQUENCE [LARGE SCALE GENOMIC DNA]</scope>
    <source>
        <strain evidence="5 6">KCTC 12866</strain>
    </source>
</reference>
<gene>
    <name evidence="5" type="ORF">GCM10007390_08850</name>
</gene>
<evidence type="ECO:0000313" key="5">
    <source>
        <dbReference type="EMBL" id="GHB57663.1"/>
    </source>
</evidence>
<dbReference type="Proteomes" id="UP000598271">
    <property type="component" value="Unassembled WGS sequence"/>
</dbReference>
<dbReference type="GO" id="GO:0019243">
    <property type="term" value="P:methylglyoxal catabolic process to D-lactate via S-lactoyl-glutathione"/>
    <property type="evidence" value="ECO:0007669"/>
    <property type="project" value="TreeGrafter"/>
</dbReference>
<dbReference type="InterPro" id="IPR029062">
    <property type="entry name" value="Class_I_gatase-like"/>
</dbReference>
<keyword evidence="1" id="KW-0346">Stress response</keyword>
<protein>
    <recommendedName>
        <fullName evidence="4">DJ-1/PfpI domain-containing protein</fullName>
    </recommendedName>
</protein>
<dbReference type="SUPFAM" id="SSF52317">
    <property type="entry name" value="Class I glutamine amidotransferase-like"/>
    <property type="match status" value="1"/>
</dbReference>
<dbReference type="Pfam" id="PF01965">
    <property type="entry name" value="DJ-1_PfpI"/>
    <property type="match status" value="1"/>
</dbReference>
<dbReference type="AlphaFoldDB" id="A0A8J3D5V4"/>
<comment type="similarity">
    <text evidence="3">Belongs to the peptidase C56 family. HSP31-like subfamily.</text>
</comment>
<proteinExistence type="inferred from homology"/>
<evidence type="ECO:0000256" key="1">
    <source>
        <dbReference type="ARBA" id="ARBA00023016"/>
    </source>
</evidence>
<feature type="domain" description="DJ-1/PfpI" evidence="4">
    <location>
        <begin position="3"/>
        <end position="137"/>
    </location>
</feature>
<comment type="caution">
    <text evidence="5">The sequence shown here is derived from an EMBL/GenBank/DDBJ whole genome shotgun (WGS) entry which is preliminary data.</text>
</comment>